<protein>
    <recommendedName>
        <fullName evidence="5">DUF4190 domain-containing protein</fullName>
    </recommendedName>
</protein>
<feature type="transmembrane region" description="Helical" evidence="2">
    <location>
        <begin position="129"/>
        <end position="162"/>
    </location>
</feature>
<gene>
    <name evidence="3" type="ORF">Sxan_44660</name>
</gene>
<reference evidence="3" key="1">
    <citation type="submission" date="2020-09" db="EMBL/GenBank/DDBJ databases">
        <title>Whole genome shotgun sequence of Streptomyces xanthophaeus NBRC 12829.</title>
        <authorList>
            <person name="Komaki H."/>
            <person name="Tamura T."/>
        </authorList>
    </citation>
    <scope>NUCLEOTIDE SEQUENCE</scope>
    <source>
        <strain evidence="3">NBRC 12829</strain>
    </source>
</reference>
<feature type="compositionally biased region" description="Low complexity" evidence="1">
    <location>
        <begin position="57"/>
        <end position="76"/>
    </location>
</feature>
<dbReference type="RefSeq" id="WP_037894383.1">
    <property type="nucleotide sequence ID" value="NZ_BNEE01000006.1"/>
</dbReference>
<name>A0A919GY82_9ACTN</name>
<proteinExistence type="predicted"/>
<dbReference type="OrthoDB" id="4338073at2"/>
<feature type="compositionally biased region" description="Low complexity" evidence="1">
    <location>
        <begin position="88"/>
        <end position="99"/>
    </location>
</feature>
<dbReference type="AlphaFoldDB" id="A0A919GY82"/>
<accession>A0A919GY82</accession>
<comment type="caution">
    <text evidence="3">The sequence shown here is derived from an EMBL/GenBank/DDBJ whole genome shotgun (WGS) entry which is preliminary data.</text>
</comment>
<sequence>MTENSPGQRDPWAPPERPATDLGKPQGTPGVSGPPSVHDQPTLAGGEDLAGPPPAAPQQIPGPASAAYGYPAQPDPGGYGYPGPPPAQTGYGFPGDAGYPGPPGYPGQQAYGGYPYGGRQLSNGFGITALVLGILAVVAAFGCITAFLAVPIGIGAVVYGVLGRGKAARGEADNGGMALAGLITGSVGIGLGALITTLMFSGFWLDSWDDDPEFDDRSPYSNSQVREKA</sequence>
<keyword evidence="2" id="KW-0812">Transmembrane</keyword>
<evidence type="ECO:0000256" key="2">
    <source>
        <dbReference type="SAM" id="Phobius"/>
    </source>
</evidence>
<feature type="region of interest" description="Disordered" evidence="1">
    <location>
        <begin position="1"/>
        <end position="104"/>
    </location>
</feature>
<keyword evidence="2" id="KW-0472">Membrane</keyword>
<evidence type="ECO:0008006" key="5">
    <source>
        <dbReference type="Google" id="ProtNLM"/>
    </source>
</evidence>
<organism evidence="3 4">
    <name type="scientific">Streptomyces xanthophaeus</name>
    <dbReference type="NCBI Taxonomy" id="67385"/>
    <lineage>
        <taxon>Bacteria</taxon>
        <taxon>Bacillati</taxon>
        <taxon>Actinomycetota</taxon>
        <taxon>Actinomycetes</taxon>
        <taxon>Kitasatosporales</taxon>
        <taxon>Streptomycetaceae</taxon>
        <taxon>Streptomyces</taxon>
    </lineage>
</organism>
<evidence type="ECO:0000256" key="1">
    <source>
        <dbReference type="SAM" id="MobiDB-lite"/>
    </source>
</evidence>
<feature type="transmembrane region" description="Helical" evidence="2">
    <location>
        <begin position="182"/>
        <end position="205"/>
    </location>
</feature>
<evidence type="ECO:0000313" key="3">
    <source>
        <dbReference type="EMBL" id="GHI87102.1"/>
    </source>
</evidence>
<dbReference type="EMBL" id="BNEE01000006">
    <property type="protein sequence ID" value="GHI87102.1"/>
    <property type="molecule type" value="Genomic_DNA"/>
</dbReference>
<keyword evidence="4" id="KW-1185">Reference proteome</keyword>
<keyword evidence="2" id="KW-1133">Transmembrane helix</keyword>
<evidence type="ECO:0000313" key="4">
    <source>
        <dbReference type="Proteomes" id="UP000600026"/>
    </source>
</evidence>
<dbReference type="Proteomes" id="UP000600026">
    <property type="component" value="Unassembled WGS sequence"/>
</dbReference>